<feature type="compositionally biased region" description="Basic and acidic residues" evidence="1">
    <location>
        <begin position="916"/>
        <end position="926"/>
    </location>
</feature>
<feature type="chain" id="PRO_5009311439" evidence="2">
    <location>
        <begin position="20"/>
        <end position="1007"/>
    </location>
</feature>
<keyword evidence="2" id="KW-0732">Signal</keyword>
<feature type="region of interest" description="Disordered" evidence="1">
    <location>
        <begin position="507"/>
        <end position="527"/>
    </location>
</feature>
<feature type="region of interest" description="Disordered" evidence="1">
    <location>
        <begin position="553"/>
        <end position="730"/>
    </location>
</feature>
<dbReference type="AlphaFoldDB" id="A0A1I7XVW0"/>
<keyword evidence="3" id="KW-1185">Reference proteome</keyword>
<feature type="compositionally biased region" description="Basic residues" evidence="1">
    <location>
        <begin position="708"/>
        <end position="717"/>
    </location>
</feature>
<evidence type="ECO:0000256" key="2">
    <source>
        <dbReference type="SAM" id="SignalP"/>
    </source>
</evidence>
<feature type="region of interest" description="Disordered" evidence="1">
    <location>
        <begin position="848"/>
        <end position="927"/>
    </location>
</feature>
<feature type="compositionally biased region" description="Basic and acidic residues" evidence="1">
    <location>
        <begin position="870"/>
        <end position="884"/>
    </location>
</feature>
<protein>
    <submittedName>
        <fullName evidence="4">SET domain-containing protein</fullName>
    </submittedName>
</protein>
<reference evidence="4" key="1">
    <citation type="submission" date="2016-11" db="UniProtKB">
        <authorList>
            <consortium name="WormBaseParasite"/>
        </authorList>
    </citation>
    <scope>IDENTIFICATION</scope>
</reference>
<name>A0A1I7XVW0_9BILA</name>
<feature type="compositionally biased region" description="Acidic residues" evidence="1">
    <location>
        <begin position="885"/>
        <end position="894"/>
    </location>
</feature>
<feature type="compositionally biased region" description="Acidic residues" evidence="1">
    <location>
        <begin position="554"/>
        <end position="563"/>
    </location>
</feature>
<organism evidence="3 4">
    <name type="scientific">Steinernema glaseri</name>
    <dbReference type="NCBI Taxonomy" id="37863"/>
    <lineage>
        <taxon>Eukaryota</taxon>
        <taxon>Metazoa</taxon>
        <taxon>Ecdysozoa</taxon>
        <taxon>Nematoda</taxon>
        <taxon>Chromadorea</taxon>
        <taxon>Rhabditida</taxon>
        <taxon>Tylenchina</taxon>
        <taxon>Panagrolaimomorpha</taxon>
        <taxon>Strongyloidoidea</taxon>
        <taxon>Steinernematidae</taxon>
        <taxon>Steinernema</taxon>
    </lineage>
</organism>
<feature type="compositionally biased region" description="Basic and acidic residues" evidence="1">
    <location>
        <begin position="619"/>
        <end position="669"/>
    </location>
</feature>
<sequence>MTTLYAWILLFIVFPLSHARGVPKTAVVIVGAPLFDAQKRQLALSLGVSEEVYGRPSHLPEAKAPFAVFGAPSLAALDENFVVVAESETNRTIVVASEAPAHMSLYELGLLHSILDSILGGVAVVELGDPSPQTESVAKNSAFCWARARFELPSPHRVLLCNGVDFDDLRPLLASVSSEVVLEAPSHGSVFPSFFASASPTKTHAKRVHRSRKTIQPHGHRKLQLLRHRRRYGKKIDKFAQRQARFHELSSREKKLACRYRKSCYRTGRLPQLGFYEAKLEDALASAKVVEEEEGAIDAEEIPELEVKVLCKYRPSCYAEIGLEMSEANQKKSGSLLSGRIAQKPREKRRRTLKEVAEIALRKVEAQQQQKREVPRAVVVEKKLNEIEERLRQKVACKYRKSCYETGRLPELEEPVKEDIWSRSFAKLGEKLFGEKEETAKEFEELDEADRKVYCKYRKSCYETGVVPEIQEEELFRYDDIVEMDEVPMQVRCKYRKSCYETGVVPESKAEKKKREDDDEETKKRKTMPMTLDHLRLLCKYRKSCYVEKAGLVEESEGEEEDEKTEKQEAVEEEVVPKKAPKTSKKPKKEAEEAPKQTKKEPEEKKESEAPKRGKSKKRPVEEPVAKEEAPKRGRKAAREEKKVDVEPMKKESAKKPSEGRGKEKKEVEVEQEITVEPVKKSSKKTKREPEEEETEVKEEVPVEPARKAPKKAKKVKHQEAEDSEEELKSSCRYRKSCYESGEVPEEGALSVSAVLEGAYAFFEELYAKAMAEETPRDESWEEKSFEQRRVDCRYRKSCYESGVLPELEKQTLKTVVVAFRETGGTLQQRCKYRKSCYEREKEERPKRRLKKVEPIIEEPKKEPKKQRHAKEQQKPVEKEKKAEEDEDAEEEKEQETKKKSKKKLRRPVDDDEENMKEIPRPEHRNLSTSAKLGCKYRTSCYGTGEHIVITASGKKVQLPDGHRCKNRSAIYFLSCRELLGLPPKERAPIGPNGRKLCRKKKITDSA</sequence>
<dbReference type="Proteomes" id="UP000095287">
    <property type="component" value="Unplaced"/>
</dbReference>
<feature type="compositionally biased region" description="Basic residues" evidence="1">
    <location>
        <begin position="579"/>
        <end position="588"/>
    </location>
</feature>
<feature type="compositionally biased region" description="Basic and acidic residues" evidence="1">
    <location>
        <begin position="589"/>
        <end position="612"/>
    </location>
</feature>
<feature type="signal peptide" evidence="2">
    <location>
        <begin position="1"/>
        <end position="19"/>
    </location>
</feature>
<evidence type="ECO:0000313" key="3">
    <source>
        <dbReference type="Proteomes" id="UP000095287"/>
    </source>
</evidence>
<evidence type="ECO:0000256" key="1">
    <source>
        <dbReference type="SAM" id="MobiDB-lite"/>
    </source>
</evidence>
<accession>A0A1I7XVW0</accession>
<feature type="compositionally biased region" description="Basic and acidic residues" evidence="1">
    <location>
        <begin position="848"/>
        <end position="862"/>
    </location>
</feature>
<feature type="compositionally biased region" description="Basic and acidic residues" evidence="1">
    <location>
        <begin position="698"/>
        <end position="707"/>
    </location>
</feature>
<dbReference type="WBParaSite" id="L893_g10012.t1">
    <property type="protein sequence ID" value="L893_g10012.t1"/>
    <property type="gene ID" value="L893_g10012"/>
</dbReference>
<evidence type="ECO:0000313" key="4">
    <source>
        <dbReference type="WBParaSite" id="L893_g10012.t1"/>
    </source>
</evidence>
<proteinExistence type="predicted"/>